<comment type="caution">
    <text evidence="3">The sequence shown here is derived from an EMBL/GenBank/DDBJ whole genome shotgun (WGS) entry which is preliminary data.</text>
</comment>
<dbReference type="AlphaFoldDB" id="A0A7W9QAJ9"/>
<dbReference type="Gene3D" id="2.60.120.260">
    <property type="entry name" value="Galactose-binding domain-like"/>
    <property type="match status" value="1"/>
</dbReference>
<dbReference type="NCBIfam" id="NF047619">
    <property type="entry name" value="NADase_discoid"/>
    <property type="match status" value="1"/>
</dbReference>
<feature type="domain" description="NAD glycohydrolase translocation F5/8 type C" evidence="2">
    <location>
        <begin position="63"/>
        <end position="190"/>
    </location>
</feature>
<feature type="region of interest" description="Disordered" evidence="1">
    <location>
        <begin position="47"/>
        <end position="66"/>
    </location>
</feature>
<gene>
    <name evidence="3" type="ORF">FHS42_003666</name>
</gene>
<accession>A0A7W9QAJ9</accession>
<evidence type="ECO:0000313" key="3">
    <source>
        <dbReference type="EMBL" id="MBB5936591.1"/>
    </source>
</evidence>
<sequence>MEAGSRPRHRTWPRPRLALPLTLLVVLAVLFFARSQLTDVFTFTQDQTGKPEALRPDHGRASSEATGHRAGAALDGFSNRYWAPLATGPGTGQYLEATFESPIRLQKLLIISGRSANQDEFLTQARPAELTVTLITARGERSTKAVNLKDQPGQQTFDVRGSDVVRVRLTVDAAYGASAKRRLAIAEVEFFGRR</sequence>
<dbReference type="EMBL" id="JACHJL010000008">
    <property type="protein sequence ID" value="MBB5936591.1"/>
    <property type="molecule type" value="Genomic_DNA"/>
</dbReference>
<name>A0A7W9QAJ9_9ACTN</name>
<reference evidence="3 4" key="1">
    <citation type="submission" date="2020-08" db="EMBL/GenBank/DDBJ databases">
        <title>Genomic Encyclopedia of Type Strains, Phase III (KMG-III): the genomes of soil and plant-associated and newly described type strains.</title>
        <authorList>
            <person name="Whitman W."/>
        </authorList>
    </citation>
    <scope>NUCLEOTIDE SEQUENCE [LARGE SCALE GENOMIC DNA]</scope>
    <source>
        <strain evidence="3 4">CECT 8305</strain>
    </source>
</reference>
<dbReference type="InterPro" id="IPR057561">
    <property type="entry name" value="NADase_transloc"/>
</dbReference>
<proteinExistence type="predicted"/>
<dbReference type="RefSeq" id="WP_184573150.1">
    <property type="nucleotide sequence ID" value="NZ_JACHJL010000008.1"/>
</dbReference>
<evidence type="ECO:0000259" key="2">
    <source>
        <dbReference type="Pfam" id="PF25302"/>
    </source>
</evidence>
<dbReference type="SUPFAM" id="SSF49785">
    <property type="entry name" value="Galactose-binding domain-like"/>
    <property type="match status" value="1"/>
</dbReference>
<evidence type="ECO:0000256" key="1">
    <source>
        <dbReference type="SAM" id="MobiDB-lite"/>
    </source>
</evidence>
<keyword evidence="4" id="KW-1185">Reference proteome</keyword>
<organism evidence="3 4">
    <name type="scientific">Streptomyces zagrosensis</name>
    <dbReference type="NCBI Taxonomy" id="1042984"/>
    <lineage>
        <taxon>Bacteria</taxon>
        <taxon>Bacillati</taxon>
        <taxon>Actinomycetota</taxon>
        <taxon>Actinomycetes</taxon>
        <taxon>Kitasatosporales</taxon>
        <taxon>Streptomycetaceae</taxon>
        <taxon>Streptomyces</taxon>
    </lineage>
</organism>
<feature type="compositionally biased region" description="Basic and acidic residues" evidence="1">
    <location>
        <begin position="52"/>
        <end position="61"/>
    </location>
</feature>
<dbReference type="Proteomes" id="UP000588098">
    <property type="component" value="Unassembled WGS sequence"/>
</dbReference>
<protein>
    <recommendedName>
        <fullName evidence="2">NAD glycohydrolase translocation F5/8 type C domain-containing protein</fullName>
    </recommendedName>
</protein>
<evidence type="ECO:0000313" key="4">
    <source>
        <dbReference type="Proteomes" id="UP000588098"/>
    </source>
</evidence>
<dbReference type="InterPro" id="IPR008979">
    <property type="entry name" value="Galactose-bd-like_sf"/>
</dbReference>
<dbReference type="Pfam" id="PF25302">
    <property type="entry name" value="NADase_transloc"/>
    <property type="match status" value="1"/>
</dbReference>